<dbReference type="STRING" id="3775.A0A1Q3DF17"/>
<gene>
    <name evidence="1" type="ORF">CFOL_v3_34425</name>
</gene>
<accession>A0A1Q3DF17</accession>
<dbReference type="FunCoup" id="A0A1Q3DF17">
    <property type="interactions" value="39"/>
</dbReference>
<dbReference type="AlphaFoldDB" id="A0A1Q3DF17"/>
<dbReference type="GO" id="GO:0031146">
    <property type="term" value="P:SCF-dependent proteasomal ubiquitin-dependent protein catabolic process"/>
    <property type="evidence" value="ECO:0007669"/>
    <property type="project" value="TreeGrafter"/>
</dbReference>
<dbReference type="GO" id="GO:0019005">
    <property type="term" value="C:SCF ubiquitin ligase complex"/>
    <property type="evidence" value="ECO:0007669"/>
    <property type="project" value="TreeGrafter"/>
</dbReference>
<dbReference type="OrthoDB" id="6066220at2759"/>
<dbReference type="SUPFAM" id="SSF52047">
    <property type="entry name" value="RNI-like"/>
    <property type="match status" value="2"/>
</dbReference>
<dbReference type="InterPro" id="IPR032675">
    <property type="entry name" value="LRR_dom_sf"/>
</dbReference>
<proteinExistence type="predicted"/>
<keyword evidence="2" id="KW-1185">Reference proteome</keyword>
<reference evidence="2" key="1">
    <citation type="submission" date="2016-04" db="EMBL/GenBank/DDBJ databases">
        <title>Cephalotus genome sequencing.</title>
        <authorList>
            <person name="Fukushima K."/>
            <person name="Hasebe M."/>
            <person name="Fang X."/>
        </authorList>
    </citation>
    <scope>NUCLEOTIDE SEQUENCE [LARGE SCALE GENOMIC DNA]</scope>
    <source>
        <strain evidence="2">cv. St1</strain>
    </source>
</reference>
<dbReference type="Gene3D" id="3.80.10.10">
    <property type="entry name" value="Ribonuclease Inhibitor"/>
    <property type="match status" value="2"/>
</dbReference>
<dbReference type="InterPro" id="IPR006553">
    <property type="entry name" value="Leu-rich_rpt_Cys-con_subtyp"/>
</dbReference>
<dbReference type="PANTHER" id="PTHR13318:SF106">
    <property type="entry name" value="F-BOX_LRR-REPEAT PROTEIN 2"/>
    <property type="match status" value="1"/>
</dbReference>
<evidence type="ECO:0000313" key="2">
    <source>
        <dbReference type="Proteomes" id="UP000187406"/>
    </source>
</evidence>
<dbReference type="PANTHER" id="PTHR13318">
    <property type="entry name" value="PARTNER OF PAIRED, ISOFORM B-RELATED"/>
    <property type="match status" value="1"/>
</dbReference>
<evidence type="ECO:0000313" key="1">
    <source>
        <dbReference type="EMBL" id="GAV91025.1"/>
    </source>
</evidence>
<organism evidence="1 2">
    <name type="scientific">Cephalotus follicularis</name>
    <name type="common">Albany pitcher plant</name>
    <dbReference type="NCBI Taxonomy" id="3775"/>
    <lineage>
        <taxon>Eukaryota</taxon>
        <taxon>Viridiplantae</taxon>
        <taxon>Streptophyta</taxon>
        <taxon>Embryophyta</taxon>
        <taxon>Tracheophyta</taxon>
        <taxon>Spermatophyta</taxon>
        <taxon>Magnoliopsida</taxon>
        <taxon>eudicotyledons</taxon>
        <taxon>Gunneridae</taxon>
        <taxon>Pentapetalae</taxon>
        <taxon>rosids</taxon>
        <taxon>fabids</taxon>
        <taxon>Oxalidales</taxon>
        <taxon>Cephalotaceae</taxon>
        <taxon>Cephalotus</taxon>
    </lineage>
</organism>
<dbReference type="SMART" id="SM00367">
    <property type="entry name" value="LRR_CC"/>
    <property type="match status" value="6"/>
</dbReference>
<comment type="caution">
    <text evidence="1">The sequence shown here is derived from an EMBL/GenBank/DDBJ whole genome shotgun (WGS) entry which is preliminary data.</text>
</comment>
<dbReference type="Proteomes" id="UP000187406">
    <property type="component" value="Unassembled WGS sequence"/>
</dbReference>
<sequence length="453" mass="50935">MGKKSFDLPQECWELIIKSLNDHHMETLSLVSHTLLSITNHLCHTLTISTQPIQFLPQLFHRFPNLNKLILPRFQPDLDSLLFQISQSNLNLQSLILYPQFTFPLRGIQQLGSKMTNLKELNCSGMQSLQCRDLCAIGNSFPFLQVLDISFTDSFDVNDDGIVDLSLKLKSLREINLSGNFLLTDESLVALSSNCLSLRKVVILDYFLSDEALVELCKFFHSLRSINLNSCYNLTNTSFFTLTRECSLLTEIKMERTKLGLELFVTGCMVGNTQIICQNLATNDNLSDDFIIKIGSICPNVQVLDVSHCSGITEEGIVETLKNFKGIRHLNMNHCNGIKGFNIDFDLPKLEVLEVEGSVMNDDALAAIGKKCCGLLCLHLQGCLNVTRRGVKHVVENCRALREINLKQCIIDGDLVAWMVSARPSLRHIIPLWGFVPTENLRGFFLRHGCLVG</sequence>
<dbReference type="EMBL" id="BDDD01006862">
    <property type="protein sequence ID" value="GAV91025.1"/>
    <property type="molecule type" value="Genomic_DNA"/>
</dbReference>
<protein>
    <submittedName>
        <fullName evidence="1">LRR_6 domain-containing protein</fullName>
    </submittedName>
</protein>
<dbReference type="InParanoid" id="A0A1Q3DF17"/>
<name>A0A1Q3DF17_CEPFO</name>